<evidence type="ECO:0000256" key="1">
    <source>
        <dbReference type="SAM" id="MobiDB-lite"/>
    </source>
</evidence>
<evidence type="ECO:0000313" key="3">
    <source>
        <dbReference type="Proteomes" id="UP001607302"/>
    </source>
</evidence>
<organism evidence="2 3">
    <name type="scientific">Vespula squamosa</name>
    <name type="common">Southern yellow jacket</name>
    <name type="synonym">Wasp</name>
    <dbReference type="NCBI Taxonomy" id="30214"/>
    <lineage>
        <taxon>Eukaryota</taxon>
        <taxon>Metazoa</taxon>
        <taxon>Ecdysozoa</taxon>
        <taxon>Arthropoda</taxon>
        <taxon>Hexapoda</taxon>
        <taxon>Insecta</taxon>
        <taxon>Pterygota</taxon>
        <taxon>Neoptera</taxon>
        <taxon>Endopterygota</taxon>
        <taxon>Hymenoptera</taxon>
        <taxon>Apocrita</taxon>
        <taxon>Aculeata</taxon>
        <taxon>Vespoidea</taxon>
        <taxon>Vespidae</taxon>
        <taxon>Vespinae</taxon>
        <taxon>Vespula</taxon>
    </lineage>
</organism>
<dbReference type="EMBL" id="JAUDFV010000167">
    <property type="protein sequence ID" value="KAL2712071.1"/>
    <property type="molecule type" value="Genomic_DNA"/>
</dbReference>
<name>A0ABD1ZV37_VESSQ</name>
<feature type="compositionally biased region" description="Acidic residues" evidence="1">
    <location>
        <begin position="128"/>
        <end position="143"/>
    </location>
</feature>
<keyword evidence="3" id="KW-1185">Reference proteome</keyword>
<protein>
    <submittedName>
        <fullName evidence="2">Uncharacterized protein</fullName>
    </submittedName>
</protein>
<evidence type="ECO:0000313" key="2">
    <source>
        <dbReference type="EMBL" id="KAL2712071.1"/>
    </source>
</evidence>
<gene>
    <name evidence="2" type="ORF">V1478_018306</name>
</gene>
<sequence length="200" mass="23531">MYFNENYVLQTENKFYKARIIRISYLGGFHEQDEKLISVIGLLLFLHETERKINGRRKSKRAIFAKSRSLISRLESSSIEKAMPFERGEYYADSTQIHSKSMIEAHQEEDHGDLQTKTMMIREKISEEKEEEAEEEEEEEEDDSKWKRESSQVASSSRNNTVPTDDSCKTITSITPIELYPKINIHQRFEMLSMFVLFKS</sequence>
<accession>A0ABD1ZV37</accession>
<proteinExistence type="predicted"/>
<feature type="compositionally biased region" description="Polar residues" evidence="1">
    <location>
        <begin position="152"/>
        <end position="169"/>
    </location>
</feature>
<dbReference type="AlphaFoldDB" id="A0ABD1ZV37"/>
<dbReference type="Proteomes" id="UP001607302">
    <property type="component" value="Unassembled WGS sequence"/>
</dbReference>
<reference evidence="2 3" key="1">
    <citation type="journal article" date="2024" name="Ann. Entomol. Soc. Am.">
        <title>Genomic analyses of the southern and eastern yellowjacket wasps (Hymenoptera: Vespidae) reveal evolutionary signatures of social life.</title>
        <authorList>
            <person name="Catto M.A."/>
            <person name="Caine P.B."/>
            <person name="Orr S.E."/>
            <person name="Hunt B.G."/>
            <person name="Goodisman M.A.D."/>
        </authorList>
    </citation>
    <scope>NUCLEOTIDE SEQUENCE [LARGE SCALE GENOMIC DNA]</scope>
    <source>
        <strain evidence="2">233</strain>
        <tissue evidence="2">Head and thorax</tissue>
    </source>
</reference>
<feature type="region of interest" description="Disordered" evidence="1">
    <location>
        <begin position="126"/>
        <end position="169"/>
    </location>
</feature>
<comment type="caution">
    <text evidence="2">The sequence shown here is derived from an EMBL/GenBank/DDBJ whole genome shotgun (WGS) entry which is preliminary data.</text>
</comment>